<feature type="compositionally biased region" description="Low complexity" evidence="1">
    <location>
        <begin position="208"/>
        <end position="258"/>
    </location>
</feature>
<proteinExistence type="predicted"/>
<organism evidence="4">
    <name type="scientific">Chlorella variabilis</name>
    <name type="common">Green alga</name>
    <dbReference type="NCBI Taxonomy" id="554065"/>
    <lineage>
        <taxon>Eukaryota</taxon>
        <taxon>Viridiplantae</taxon>
        <taxon>Chlorophyta</taxon>
        <taxon>core chlorophytes</taxon>
        <taxon>Trebouxiophyceae</taxon>
        <taxon>Chlorellales</taxon>
        <taxon>Chlorellaceae</taxon>
        <taxon>Chlorella clade</taxon>
        <taxon>Chlorella</taxon>
    </lineage>
</organism>
<dbReference type="KEGG" id="cvr:CHLNCDRAFT_145220"/>
<feature type="domain" description="CID" evidence="2">
    <location>
        <begin position="4"/>
        <end position="136"/>
    </location>
</feature>
<dbReference type="InterPro" id="IPR006569">
    <property type="entry name" value="CID_dom"/>
</dbReference>
<feature type="region of interest" description="Disordered" evidence="1">
    <location>
        <begin position="521"/>
        <end position="556"/>
    </location>
</feature>
<dbReference type="InterPro" id="IPR045154">
    <property type="entry name" value="PCF11-like"/>
</dbReference>
<dbReference type="InParanoid" id="E1ZDY6"/>
<dbReference type="GeneID" id="17355305"/>
<dbReference type="FunCoup" id="E1ZDY6">
    <property type="interactions" value="1261"/>
</dbReference>
<dbReference type="RefSeq" id="XP_005847878.1">
    <property type="nucleotide sequence ID" value="XM_005847816.1"/>
</dbReference>
<dbReference type="Proteomes" id="UP000008141">
    <property type="component" value="Unassembled WGS sequence"/>
</dbReference>
<dbReference type="GO" id="GO:0031124">
    <property type="term" value="P:mRNA 3'-end processing"/>
    <property type="evidence" value="ECO:0007669"/>
    <property type="project" value="InterPro"/>
</dbReference>
<dbReference type="GO" id="GO:0000993">
    <property type="term" value="F:RNA polymerase II complex binding"/>
    <property type="evidence" value="ECO:0007669"/>
    <property type="project" value="InterPro"/>
</dbReference>
<dbReference type="eggNOG" id="KOG2071">
    <property type="taxonomic scope" value="Eukaryota"/>
</dbReference>
<dbReference type="GO" id="GO:0006369">
    <property type="term" value="P:termination of RNA polymerase II transcription"/>
    <property type="evidence" value="ECO:0007669"/>
    <property type="project" value="InterPro"/>
</dbReference>
<dbReference type="EMBL" id="GL433843">
    <property type="protein sequence ID" value="EFN55776.1"/>
    <property type="molecule type" value="Genomic_DNA"/>
</dbReference>
<dbReference type="OrthoDB" id="2129491at2759"/>
<dbReference type="Pfam" id="PF04818">
    <property type="entry name" value="CID"/>
    <property type="match status" value="1"/>
</dbReference>
<reference evidence="3 4" key="1">
    <citation type="journal article" date="2010" name="Plant Cell">
        <title>The Chlorella variabilis NC64A genome reveals adaptation to photosymbiosis, coevolution with viruses, and cryptic sex.</title>
        <authorList>
            <person name="Blanc G."/>
            <person name="Duncan G."/>
            <person name="Agarkova I."/>
            <person name="Borodovsky M."/>
            <person name="Gurnon J."/>
            <person name="Kuo A."/>
            <person name="Lindquist E."/>
            <person name="Lucas S."/>
            <person name="Pangilinan J."/>
            <person name="Polle J."/>
            <person name="Salamov A."/>
            <person name="Terry A."/>
            <person name="Yamada T."/>
            <person name="Dunigan D.D."/>
            <person name="Grigoriev I.V."/>
            <person name="Claverie J.M."/>
            <person name="Van Etten J.L."/>
        </authorList>
    </citation>
    <scope>NUCLEOTIDE SEQUENCE [LARGE SCALE GENOMIC DNA]</scope>
    <source>
        <strain evidence="3 4">NC64A</strain>
    </source>
</reference>
<evidence type="ECO:0000259" key="2">
    <source>
        <dbReference type="PROSITE" id="PS51391"/>
    </source>
</evidence>
<dbReference type="CDD" id="cd16982">
    <property type="entry name" value="CID_Pcf11"/>
    <property type="match status" value="1"/>
</dbReference>
<dbReference type="STRING" id="554065.E1ZDY6"/>
<evidence type="ECO:0000313" key="4">
    <source>
        <dbReference type="Proteomes" id="UP000008141"/>
    </source>
</evidence>
<dbReference type="InterPro" id="IPR047415">
    <property type="entry name" value="Pcf11_CID"/>
</dbReference>
<feature type="compositionally biased region" description="Basic and acidic residues" evidence="1">
    <location>
        <begin position="528"/>
        <end position="539"/>
    </location>
</feature>
<dbReference type="InterPro" id="IPR008942">
    <property type="entry name" value="ENTH_VHS"/>
</dbReference>
<dbReference type="Pfam" id="PF23228">
    <property type="entry name" value="zf_PCFS4"/>
    <property type="match status" value="1"/>
</dbReference>
<dbReference type="SMART" id="SM00582">
    <property type="entry name" value="RPR"/>
    <property type="match status" value="1"/>
</dbReference>
<dbReference type="GO" id="GO:0005737">
    <property type="term" value="C:cytoplasm"/>
    <property type="evidence" value="ECO:0007669"/>
    <property type="project" value="TreeGrafter"/>
</dbReference>
<dbReference type="GO" id="GO:0003729">
    <property type="term" value="F:mRNA binding"/>
    <property type="evidence" value="ECO:0007669"/>
    <property type="project" value="InterPro"/>
</dbReference>
<dbReference type="GO" id="GO:0005849">
    <property type="term" value="C:mRNA cleavage factor complex"/>
    <property type="evidence" value="ECO:0007669"/>
    <property type="project" value="TreeGrafter"/>
</dbReference>
<name>E1ZDY6_CHLVA</name>
<dbReference type="AlphaFoldDB" id="E1ZDY6"/>
<evidence type="ECO:0000256" key="1">
    <source>
        <dbReference type="SAM" id="MobiDB-lite"/>
    </source>
</evidence>
<gene>
    <name evidence="3" type="ORF">CHLNCDRAFT_145220</name>
</gene>
<keyword evidence="4" id="KW-1185">Reference proteome</keyword>
<dbReference type="PANTHER" id="PTHR15921:SF3">
    <property type="entry name" value="PRE-MRNA CLEAVAGE COMPLEX 2 PROTEIN PCF11"/>
    <property type="match status" value="1"/>
</dbReference>
<dbReference type="SUPFAM" id="SSF48464">
    <property type="entry name" value="ENTH/VHS domain"/>
    <property type="match status" value="1"/>
</dbReference>
<protein>
    <recommendedName>
        <fullName evidence="2">CID domain-containing protein</fullName>
    </recommendedName>
</protein>
<dbReference type="InterPro" id="IPR057242">
    <property type="entry name" value="PCFS4-like"/>
</dbReference>
<evidence type="ECO:0000313" key="3">
    <source>
        <dbReference type="EMBL" id="EFN55776.1"/>
    </source>
</evidence>
<dbReference type="PROSITE" id="PS51391">
    <property type="entry name" value="CID"/>
    <property type="match status" value="1"/>
</dbReference>
<dbReference type="OMA" id="QCMNCGV"/>
<dbReference type="PANTHER" id="PTHR15921">
    <property type="entry name" value="PRE-MRNA CLEAVAGE COMPLEX II"/>
    <property type="match status" value="1"/>
</dbReference>
<dbReference type="Gene3D" id="1.25.40.90">
    <property type="match status" value="1"/>
</dbReference>
<feature type="region of interest" description="Disordered" evidence="1">
    <location>
        <begin position="312"/>
        <end position="341"/>
    </location>
</feature>
<accession>E1ZDY6</accession>
<feature type="region of interest" description="Disordered" evidence="1">
    <location>
        <begin position="192"/>
        <end position="258"/>
    </location>
</feature>
<sequence length="556" mass="57601">MAALQTQLVLAWAKALTELVTVEKKNIIALTEIARDALRSEPQSAPSLANLLTSRIVQAPPSQKLPVLYLLDSISKLVGEPYKTLFSPALPEAYMSTWQHGGAGLHRPLDKLLGTWSGVFPTPVLNDIYGRLAALRAAQAPLHVQQPAAAAAPNGYGGGGGGGFGYAPLVAAPTLGPPVQPMQPMAADPRLVQMQPPQQPGGGGYGQAAGPYQQQAGGAPYDAYPGPAPQPAYYQQQQQPVYQQPPAAAPLQQQAGPQVSVPDLLSSLMDAGLLSAPGMQPGAAAQPLASGGSGLLATPPYAAAVTATPPYAPAATATPEREQPASTRFTPERIKEPNPSAVSRLLRQTEATKSRFLDRKFLRRQQKAGGAAARASRLWYVDLDTWMASTVGAVPGGGGASGAVGAGRVAQQVAAAPPEKHSVPVDDAQTHCALSGEQFEQFWDEEHQEWRYRDARALGAEEAASYGLHEGAIVLVSALGRPDASVLQPAPDAGVGGGVLAQLQAQQEIAADLAAAAAAGEHAGGGEGDVKPGLKHALEEDSAEGEAPLEKRARLV</sequence>